<organism evidence="2 3">
    <name type="scientific">Saccharolobus shibatae</name>
    <dbReference type="NCBI Taxonomy" id="2286"/>
    <lineage>
        <taxon>Archaea</taxon>
        <taxon>Thermoproteota</taxon>
        <taxon>Thermoprotei</taxon>
        <taxon>Sulfolobales</taxon>
        <taxon>Sulfolobaceae</taxon>
        <taxon>Saccharolobus</taxon>
    </lineage>
</organism>
<dbReference type="AlphaFoldDB" id="A0A8F5GWH7"/>
<dbReference type="Proteomes" id="UP000693941">
    <property type="component" value="Chromosome"/>
</dbReference>
<dbReference type="SMART" id="SM00849">
    <property type="entry name" value="Lactamase_B"/>
    <property type="match status" value="1"/>
</dbReference>
<reference evidence="2" key="1">
    <citation type="journal article" date="2021" name="Environ. Microbiol.">
        <title>New insights into the diversity and evolution of the archaeal mobilome from three complete genomes of Saccharolobus shibatae.</title>
        <authorList>
            <person name="Medvedeva S."/>
            <person name="Brandt D."/>
            <person name="Cvirkaite-Krupovic V."/>
            <person name="Liu Y."/>
            <person name="Severinov K."/>
            <person name="Ishino S."/>
            <person name="Ishino Y."/>
            <person name="Prangishvili D."/>
            <person name="Kalinowski J."/>
            <person name="Krupovic M."/>
        </authorList>
    </citation>
    <scope>NUCLEOTIDE SEQUENCE</scope>
    <source>
        <strain evidence="2">BEU9</strain>
    </source>
</reference>
<dbReference type="InterPro" id="IPR001279">
    <property type="entry name" value="Metallo-B-lactamas"/>
</dbReference>
<dbReference type="EMBL" id="CP077715">
    <property type="protein sequence ID" value="QXJ32011.1"/>
    <property type="molecule type" value="Genomic_DNA"/>
</dbReference>
<dbReference type="PANTHER" id="PTHR43694">
    <property type="entry name" value="RIBONUCLEASE J"/>
    <property type="match status" value="1"/>
</dbReference>
<dbReference type="RefSeq" id="WP_218260484.1">
    <property type="nucleotide sequence ID" value="NZ_CP077715.1"/>
</dbReference>
<accession>A0A8F5GWH7</accession>
<dbReference type="PANTHER" id="PTHR43694:SF1">
    <property type="entry name" value="RIBONUCLEASE J"/>
    <property type="match status" value="1"/>
</dbReference>
<dbReference type="GeneID" id="65560150"/>
<feature type="domain" description="Metallo-beta-lactamase" evidence="1">
    <location>
        <begin position="20"/>
        <end position="205"/>
    </location>
</feature>
<sequence length="421" mass="47994">MEFRYENIMIKILQGYGEIGGNCIIIENKDSKIVFDQGIRFSRFRRFYNANVQPVGFTEMINLGIIPDLTDLKDVFISHLHLDHLGLLHPLQLGTTVYVPNEQIFNAFIEPYKAANNWTTYISPSIGVDIVDVSKNNDNVIPLAVEHSAYPAFSYYYDTGNIKLLYTGDMRISSPLGALTPEIHKKLHEKTLLEEYEEKGLVSDVLIIEGTNFTPHTTPVSSHYFIEQISNIFQNHSNSLMFASIDSLDAEAILSILLIAKTYNRIPVITGRRLINMVKLWIDLSELSGDIYQLEDKVINFNIVEEDEIEKNPSNYLILSSKGEPLEFVRRTKIGKGSVIISLTAEAQSESGEDESVEDSWLKMLGFIVYRLRMSGHYYPYELKYILDVIRPKKVIPIHTEVPSIMCEYVSQLGYECLGRT</sequence>
<name>A0A8F5GWH7_9CREN</name>
<dbReference type="Pfam" id="PF00753">
    <property type="entry name" value="Lactamase_B"/>
    <property type="match status" value="1"/>
</dbReference>
<proteinExistence type="predicted"/>
<evidence type="ECO:0000259" key="1">
    <source>
        <dbReference type="SMART" id="SM00849"/>
    </source>
</evidence>
<protein>
    <recommendedName>
        <fullName evidence="1">Metallo-beta-lactamase domain-containing protein</fullName>
    </recommendedName>
</protein>
<evidence type="ECO:0000313" key="3">
    <source>
        <dbReference type="Proteomes" id="UP000693941"/>
    </source>
</evidence>
<evidence type="ECO:0000313" key="2">
    <source>
        <dbReference type="EMBL" id="QXJ32011.1"/>
    </source>
</evidence>
<gene>
    <name evidence="2" type="ORF">J5U21_01662</name>
</gene>